<dbReference type="Gene3D" id="1.10.530.10">
    <property type="match status" value="1"/>
</dbReference>
<protein>
    <recommendedName>
        <fullName evidence="2">Mannosyl-glycoprotein endo-beta-N-acetylglucosamidase-like domain-containing protein</fullName>
    </recommendedName>
</protein>
<accession>A0ABP9DAG4</accession>
<dbReference type="InterPro" id="IPR051056">
    <property type="entry name" value="Glycosyl_Hydrolase_73"/>
</dbReference>
<gene>
    <name evidence="3" type="ORF">GCM10023331_16260</name>
</gene>
<evidence type="ECO:0000259" key="2">
    <source>
        <dbReference type="SMART" id="SM00047"/>
    </source>
</evidence>
<evidence type="ECO:0000313" key="3">
    <source>
        <dbReference type="EMBL" id="GAA4831744.1"/>
    </source>
</evidence>
<proteinExistence type="predicted"/>
<organism evidence="3 4">
    <name type="scientific">Algivirga pacifica</name>
    <dbReference type="NCBI Taxonomy" id="1162670"/>
    <lineage>
        <taxon>Bacteria</taxon>
        <taxon>Pseudomonadati</taxon>
        <taxon>Bacteroidota</taxon>
        <taxon>Cytophagia</taxon>
        <taxon>Cytophagales</taxon>
        <taxon>Flammeovirgaceae</taxon>
        <taxon>Algivirga</taxon>
    </lineage>
</organism>
<name>A0ABP9DAG4_9BACT</name>
<evidence type="ECO:0000256" key="1">
    <source>
        <dbReference type="ARBA" id="ARBA00022801"/>
    </source>
</evidence>
<dbReference type="PANTHER" id="PTHR33308">
    <property type="entry name" value="PEPTIDOGLYCAN HYDROLASE FLGJ"/>
    <property type="match status" value="1"/>
</dbReference>
<dbReference type="PANTHER" id="PTHR33308:SF9">
    <property type="entry name" value="PEPTIDOGLYCAN HYDROLASE FLGJ"/>
    <property type="match status" value="1"/>
</dbReference>
<dbReference type="EMBL" id="BAABJX010000024">
    <property type="protein sequence ID" value="GAA4831744.1"/>
    <property type="molecule type" value="Genomic_DNA"/>
</dbReference>
<evidence type="ECO:0000313" key="4">
    <source>
        <dbReference type="Proteomes" id="UP001500298"/>
    </source>
</evidence>
<keyword evidence="4" id="KW-1185">Reference proteome</keyword>
<feature type="domain" description="Mannosyl-glycoprotein endo-beta-N-acetylglucosamidase-like" evidence="2">
    <location>
        <begin position="56"/>
        <end position="208"/>
    </location>
</feature>
<dbReference type="Proteomes" id="UP001500298">
    <property type="component" value="Unassembled WGS sequence"/>
</dbReference>
<dbReference type="InterPro" id="IPR002901">
    <property type="entry name" value="MGlyc_endo_b_GlcNAc-like_dom"/>
</dbReference>
<keyword evidence="1" id="KW-0378">Hydrolase</keyword>
<reference evidence="4" key="1">
    <citation type="journal article" date="2019" name="Int. J. Syst. Evol. Microbiol.">
        <title>The Global Catalogue of Microorganisms (GCM) 10K type strain sequencing project: providing services to taxonomists for standard genome sequencing and annotation.</title>
        <authorList>
            <consortium name="The Broad Institute Genomics Platform"/>
            <consortium name="The Broad Institute Genome Sequencing Center for Infectious Disease"/>
            <person name="Wu L."/>
            <person name="Ma J."/>
        </authorList>
    </citation>
    <scope>NUCLEOTIDE SEQUENCE [LARGE SCALE GENOMIC DNA]</scope>
    <source>
        <strain evidence="4">JCM 18326</strain>
    </source>
</reference>
<dbReference type="SMART" id="SM00047">
    <property type="entry name" value="LYZ2"/>
    <property type="match status" value="1"/>
</dbReference>
<dbReference type="Pfam" id="PF01832">
    <property type="entry name" value="Glucosaminidase"/>
    <property type="match status" value="1"/>
</dbReference>
<sequence>MHLTYEERHAMQDRRIADMAKAKVLTPSPETESTTSVQNDSKTVVEKIEESTSGQGVISPPDRKLSRAEYIQYFKDYAIENMVKHKVPASITLAQGIFESGDGNSKLAKTANNHFGIKTYGGWTGPYVIHSDDRPDDRFRKYDSVLDSYMDHALFLKNNRRYAALFELKITDYKGWAIGLKKAGYATNREYHRRIIKLIEENNLMQYDKIGMKRIRALEN</sequence>
<comment type="caution">
    <text evidence="3">The sequence shown here is derived from an EMBL/GenBank/DDBJ whole genome shotgun (WGS) entry which is preliminary data.</text>
</comment>